<proteinExistence type="predicted"/>
<sequence length="156" mass="16943">MPLCLSFIATTMLKLSQLRVADTAALHLKDAAGEPLYFKDPTKGAGAVEQPVLIHVYGPGSEPYRKAQLGAQRRVMALVKKNRRALEERTPEERTADTAALLADITHSVEGLDLEGRPVREGMQVLYADPAAGWVADQVNAFAADWANFSKSAPKD</sequence>
<dbReference type="EMBL" id="CP000884">
    <property type="protein sequence ID" value="ABX37307.1"/>
    <property type="molecule type" value="Genomic_DNA"/>
</dbReference>
<protein>
    <submittedName>
        <fullName evidence="1">Uncharacterized protein</fullName>
    </submittedName>
</protein>
<dbReference type="Proteomes" id="UP000000784">
    <property type="component" value="Chromosome"/>
</dbReference>
<organism evidence="1 2">
    <name type="scientific">Delftia acidovorans (strain DSM 14801 / SPH-1)</name>
    <dbReference type="NCBI Taxonomy" id="398578"/>
    <lineage>
        <taxon>Bacteria</taxon>
        <taxon>Pseudomonadati</taxon>
        <taxon>Pseudomonadota</taxon>
        <taxon>Betaproteobacteria</taxon>
        <taxon>Burkholderiales</taxon>
        <taxon>Comamonadaceae</taxon>
        <taxon>Delftia</taxon>
    </lineage>
</organism>
<dbReference type="HOGENOM" id="CLU_1683691_0_0_4"/>
<dbReference type="STRING" id="398578.Daci_4678"/>
<gene>
    <name evidence="1" type="ordered locus">Daci_4678</name>
</gene>
<reference evidence="2" key="2">
    <citation type="submission" date="2007-11" db="EMBL/GenBank/DDBJ databases">
        <title>Complete sequence of Delftia acidovorans DSM 14801 / SPH-1.</title>
        <authorList>
            <person name="Copeland A."/>
            <person name="Lucas S."/>
            <person name="Lapidus A."/>
            <person name="Barry K."/>
            <person name="Glavina del Rio T."/>
            <person name="Dalin E."/>
            <person name="Tice H."/>
            <person name="Pitluck S."/>
            <person name="Lowry S."/>
            <person name="Clum A."/>
            <person name="Schmutz J."/>
            <person name="Larimer F."/>
            <person name="Land M."/>
            <person name="Hauser L."/>
            <person name="Kyrpides N."/>
            <person name="Kim E."/>
            <person name="Schleheck D."/>
            <person name="Richardson P."/>
        </authorList>
    </citation>
    <scope>NUCLEOTIDE SEQUENCE [LARGE SCALE GENOMIC DNA]</scope>
    <source>
        <strain evidence="2">DSM 14801 / SPH-1</strain>
    </source>
</reference>
<keyword evidence="2" id="KW-1185">Reference proteome</keyword>
<reference evidence="1 2" key="1">
    <citation type="journal article" date="2004" name="Appl. Environ. Microbiol.">
        <title>Mineralization of individual congeners of linear alkylbenzenesulfonate by defined pairs of heterotrophic bacteria.</title>
        <authorList>
            <person name="Schleheck D."/>
            <person name="Knepper T.P."/>
            <person name="Fischer K."/>
            <person name="Cook A.M."/>
        </authorList>
    </citation>
    <scope>NUCLEOTIDE SEQUENCE [LARGE SCALE GENOMIC DNA]</scope>
    <source>
        <strain evidence="2">DSM 14801 / SPH-1</strain>
    </source>
</reference>
<evidence type="ECO:0000313" key="2">
    <source>
        <dbReference type="Proteomes" id="UP000000784"/>
    </source>
</evidence>
<evidence type="ECO:0000313" key="1">
    <source>
        <dbReference type="EMBL" id="ABX37307.1"/>
    </source>
</evidence>
<dbReference type="eggNOG" id="ENOG502ZNGZ">
    <property type="taxonomic scope" value="Bacteria"/>
</dbReference>
<dbReference type="KEGG" id="dac:Daci_4678"/>
<dbReference type="AlphaFoldDB" id="A9C3J6"/>
<name>A9C3J6_DELAS</name>
<accession>A9C3J6</accession>